<dbReference type="PANTHER" id="PTHR31425">
    <property type="entry name" value="PHOSPHORIBOSYLANTHRANILATE TRANSFERASE ISOFORM 1"/>
    <property type="match status" value="1"/>
</dbReference>
<name>A0AAW2NR06_SESRA</name>
<evidence type="ECO:0000313" key="2">
    <source>
        <dbReference type="EMBL" id="KAL0346277.1"/>
    </source>
</evidence>
<reference evidence="2" key="2">
    <citation type="journal article" date="2024" name="Plant">
        <title>Genomic evolution and insights into agronomic trait innovations of Sesamum species.</title>
        <authorList>
            <person name="Miao H."/>
            <person name="Wang L."/>
            <person name="Qu L."/>
            <person name="Liu H."/>
            <person name="Sun Y."/>
            <person name="Le M."/>
            <person name="Wang Q."/>
            <person name="Wei S."/>
            <person name="Zheng Y."/>
            <person name="Lin W."/>
            <person name="Duan Y."/>
            <person name="Cao H."/>
            <person name="Xiong S."/>
            <person name="Wang X."/>
            <person name="Wei L."/>
            <person name="Li C."/>
            <person name="Ma Q."/>
            <person name="Ju M."/>
            <person name="Zhao R."/>
            <person name="Li G."/>
            <person name="Mu C."/>
            <person name="Tian Q."/>
            <person name="Mei H."/>
            <person name="Zhang T."/>
            <person name="Gao T."/>
            <person name="Zhang H."/>
        </authorList>
    </citation>
    <scope>NUCLEOTIDE SEQUENCE</scope>
    <source>
        <strain evidence="2">G02</strain>
    </source>
</reference>
<protein>
    <submittedName>
        <fullName evidence="2">FT-interacting protein 3</fullName>
    </submittedName>
</protein>
<dbReference type="Pfam" id="PF00168">
    <property type="entry name" value="C2"/>
    <property type="match status" value="1"/>
</dbReference>
<dbReference type="InterPro" id="IPR047259">
    <property type="entry name" value="QUIRKY-like"/>
</dbReference>
<organism evidence="2">
    <name type="scientific">Sesamum radiatum</name>
    <name type="common">Black benniseed</name>
    <dbReference type="NCBI Taxonomy" id="300843"/>
    <lineage>
        <taxon>Eukaryota</taxon>
        <taxon>Viridiplantae</taxon>
        <taxon>Streptophyta</taxon>
        <taxon>Embryophyta</taxon>
        <taxon>Tracheophyta</taxon>
        <taxon>Spermatophyta</taxon>
        <taxon>Magnoliopsida</taxon>
        <taxon>eudicotyledons</taxon>
        <taxon>Gunneridae</taxon>
        <taxon>Pentapetalae</taxon>
        <taxon>asterids</taxon>
        <taxon>lamiids</taxon>
        <taxon>Lamiales</taxon>
        <taxon>Pedaliaceae</taxon>
        <taxon>Sesamum</taxon>
    </lineage>
</organism>
<dbReference type="PROSITE" id="PS50004">
    <property type="entry name" value="C2"/>
    <property type="match status" value="1"/>
</dbReference>
<dbReference type="InterPro" id="IPR047258">
    <property type="entry name" value="C2C_MCTP_PRT_plant"/>
</dbReference>
<reference evidence="2" key="1">
    <citation type="submission" date="2020-06" db="EMBL/GenBank/DDBJ databases">
        <authorList>
            <person name="Li T."/>
            <person name="Hu X."/>
            <person name="Zhang T."/>
            <person name="Song X."/>
            <person name="Zhang H."/>
            <person name="Dai N."/>
            <person name="Sheng W."/>
            <person name="Hou X."/>
            <person name="Wei L."/>
        </authorList>
    </citation>
    <scope>NUCLEOTIDE SEQUENCE</scope>
    <source>
        <strain evidence="2">G02</strain>
        <tissue evidence="2">Leaf</tissue>
    </source>
</reference>
<dbReference type="SUPFAM" id="SSF49562">
    <property type="entry name" value="C2 domain (Calcium/lipid-binding domain, CaLB)"/>
    <property type="match status" value="1"/>
</dbReference>
<dbReference type="SMART" id="SM00239">
    <property type="entry name" value="C2"/>
    <property type="match status" value="1"/>
</dbReference>
<dbReference type="InterPro" id="IPR035892">
    <property type="entry name" value="C2_domain_sf"/>
</dbReference>
<feature type="domain" description="C2" evidence="1">
    <location>
        <begin position="28"/>
        <end position="148"/>
    </location>
</feature>
<dbReference type="EMBL" id="JACGWJ010000019">
    <property type="protein sequence ID" value="KAL0346277.1"/>
    <property type="molecule type" value="Genomic_DNA"/>
</dbReference>
<comment type="caution">
    <text evidence="2">The sequence shown here is derived from an EMBL/GenBank/DDBJ whole genome shotgun (WGS) entry which is preliminary data.</text>
</comment>
<dbReference type="InterPro" id="IPR000008">
    <property type="entry name" value="C2_dom"/>
</dbReference>
<evidence type="ECO:0000259" key="1">
    <source>
        <dbReference type="PROSITE" id="PS50004"/>
    </source>
</evidence>
<dbReference type="FunFam" id="2.60.40.150:FF:000119">
    <property type="entry name" value="C2 domain-containing protein"/>
    <property type="match status" value="1"/>
</dbReference>
<dbReference type="Gene3D" id="2.60.40.150">
    <property type="entry name" value="C2 domain"/>
    <property type="match status" value="1"/>
</dbReference>
<dbReference type="CDD" id="cd04019">
    <property type="entry name" value="C2C_MCTP_PRT_plant"/>
    <property type="match status" value="1"/>
</dbReference>
<sequence>MLAVWMGTQADEAFPEAWHSDAAAVSGADGLANIRSKVYLSPKLWYLRVNVIEAQDLQPSDKSRFPEVFVKAILGNQALRTRVSMSKSINPMWNEDLMFVAAEPFEEPLILSVEDRVAPNKDEVLGRCAVPLQYVDRRLDHKPVSRWYNLEKHVIVEGEKKKEVSLPARFI</sequence>
<dbReference type="PANTHER" id="PTHR31425:SF50">
    <property type="entry name" value="FT-INTERACTING PROTEIN 3-RELATED"/>
    <property type="match status" value="1"/>
</dbReference>
<gene>
    <name evidence="2" type="ORF">Sradi_4459000</name>
</gene>
<proteinExistence type="predicted"/>
<dbReference type="AlphaFoldDB" id="A0AAW2NR06"/>
<accession>A0AAW2NR06</accession>